<proteinExistence type="predicted"/>
<evidence type="ECO:0000313" key="3">
    <source>
        <dbReference type="EMBL" id="GAX83774.1"/>
    </source>
</evidence>
<name>A0A250XL25_9CHLO</name>
<sequence>MNPQGFIKQEPMPEILWRMGRKVANVWQLISGFRINDFEGYMIIVSSTLILISIVVWIIIDIGNERDRAEAEEANEQVLLLPRGRRESKELTRKDTEFRKQQAAVDGGDSRGRNPEHGSSQRDYRKSSDSMTAREYRKASNQSFHRSSSTSVPSILYAMKRDQPRISMESSYLRSTTTNKEDD</sequence>
<keyword evidence="2" id="KW-0472">Membrane</keyword>
<organism evidence="3 4">
    <name type="scientific">Chlamydomonas eustigma</name>
    <dbReference type="NCBI Taxonomy" id="1157962"/>
    <lineage>
        <taxon>Eukaryota</taxon>
        <taxon>Viridiplantae</taxon>
        <taxon>Chlorophyta</taxon>
        <taxon>core chlorophytes</taxon>
        <taxon>Chlorophyceae</taxon>
        <taxon>CS clade</taxon>
        <taxon>Chlamydomonadales</taxon>
        <taxon>Chlamydomonadaceae</taxon>
        <taxon>Chlamydomonas</taxon>
    </lineage>
</organism>
<evidence type="ECO:0000313" key="4">
    <source>
        <dbReference type="Proteomes" id="UP000232323"/>
    </source>
</evidence>
<dbReference type="EMBL" id="BEGY01000107">
    <property type="protein sequence ID" value="GAX83774.1"/>
    <property type="molecule type" value="Genomic_DNA"/>
</dbReference>
<gene>
    <name evidence="3" type="ORF">CEUSTIGMA_g11199.t1</name>
</gene>
<keyword evidence="2" id="KW-0812">Transmembrane</keyword>
<feature type="region of interest" description="Disordered" evidence="1">
    <location>
        <begin position="83"/>
        <end position="183"/>
    </location>
</feature>
<feature type="compositionally biased region" description="Polar residues" evidence="1">
    <location>
        <begin position="168"/>
        <end position="183"/>
    </location>
</feature>
<dbReference type="AlphaFoldDB" id="A0A250XL25"/>
<comment type="caution">
    <text evidence="3">The sequence shown here is derived from an EMBL/GenBank/DDBJ whole genome shotgun (WGS) entry which is preliminary data.</text>
</comment>
<dbReference type="Proteomes" id="UP000232323">
    <property type="component" value="Unassembled WGS sequence"/>
</dbReference>
<feature type="compositionally biased region" description="Basic and acidic residues" evidence="1">
    <location>
        <begin position="108"/>
        <end position="138"/>
    </location>
</feature>
<keyword evidence="2" id="KW-1133">Transmembrane helix</keyword>
<feature type="compositionally biased region" description="Basic and acidic residues" evidence="1">
    <location>
        <begin position="84"/>
        <end position="100"/>
    </location>
</feature>
<evidence type="ECO:0000256" key="1">
    <source>
        <dbReference type="SAM" id="MobiDB-lite"/>
    </source>
</evidence>
<feature type="compositionally biased region" description="Polar residues" evidence="1">
    <location>
        <begin position="139"/>
        <end position="153"/>
    </location>
</feature>
<reference evidence="3 4" key="1">
    <citation type="submission" date="2017-08" db="EMBL/GenBank/DDBJ databases">
        <title>Acidophilic green algal genome provides insights into adaptation to an acidic environment.</title>
        <authorList>
            <person name="Hirooka S."/>
            <person name="Hirose Y."/>
            <person name="Kanesaki Y."/>
            <person name="Higuchi S."/>
            <person name="Fujiwara T."/>
            <person name="Onuma R."/>
            <person name="Era A."/>
            <person name="Ohbayashi R."/>
            <person name="Uzuka A."/>
            <person name="Nozaki H."/>
            <person name="Yoshikawa H."/>
            <person name="Miyagishima S.Y."/>
        </authorList>
    </citation>
    <scope>NUCLEOTIDE SEQUENCE [LARGE SCALE GENOMIC DNA]</scope>
    <source>
        <strain evidence="3 4">NIES-2499</strain>
    </source>
</reference>
<keyword evidence="4" id="KW-1185">Reference proteome</keyword>
<accession>A0A250XL25</accession>
<evidence type="ECO:0000256" key="2">
    <source>
        <dbReference type="SAM" id="Phobius"/>
    </source>
</evidence>
<protein>
    <submittedName>
        <fullName evidence="3">Uncharacterized protein</fullName>
    </submittedName>
</protein>
<feature type="transmembrane region" description="Helical" evidence="2">
    <location>
        <begin position="41"/>
        <end position="60"/>
    </location>
</feature>